<dbReference type="AlphaFoldDB" id="A0A6C0HXT3"/>
<dbReference type="GO" id="GO:0010468">
    <property type="term" value="P:regulation of gene expression"/>
    <property type="evidence" value="ECO:0007669"/>
    <property type="project" value="TreeGrafter"/>
</dbReference>
<accession>A0A6C0HXT3</accession>
<organism evidence="3">
    <name type="scientific">viral metagenome</name>
    <dbReference type="NCBI Taxonomy" id="1070528"/>
    <lineage>
        <taxon>unclassified sequences</taxon>
        <taxon>metagenomes</taxon>
        <taxon>organismal metagenomes</taxon>
    </lineage>
</organism>
<dbReference type="GO" id="GO:0003725">
    <property type="term" value="F:double-stranded RNA binding"/>
    <property type="evidence" value="ECO:0007669"/>
    <property type="project" value="TreeGrafter"/>
</dbReference>
<evidence type="ECO:0000256" key="1">
    <source>
        <dbReference type="ARBA" id="ARBA00022884"/>
    </source>
</evidence>
<dbReference type="GO" id="GO:0006396">
    <property type="term" value="P:RNA processing"/>
    <property type="evidence" value="ECO:0007669"/>
    <property type="project" value="InterPro"/>
</dbReference>
<feature type="domain" description="RNase III" evidence="2">
    <location>
        <begin position="31"/>
        <end position="172"/>
    </location>
</feature>
<dbReference type="Gene3D" id="1.10.1520.10">
    <property type="entry name" value="Ribonuclease III domain"/>
    <property type="match status" value="1"/>
</dbReference>
<dbReference type="InterPro" id="IPR036389">
    <property type="entry name" value="RNase_III_sf"/>
</dbReference>
<evidence type="ECO:0000259" key="2">
    <source>
        <dbReference type="PROSITE" id="PS50142"/>
    </source>
</evidence>
<reference evidence="3" key="1">
    <citation type="journal article" date="2020" name="Nature">
        <title>Giant virus diversity and host interactions through global metagenomics.</title>
        <authorList>
            <person name="Schulz F."/>
            <person name="Roux S."/>
            <person name="Paez-Espino D."/>
            <person name="Jungbluth S."/>
            <person name="Walsh D.A."/>
            <person name="Denef V.J."/>
            <person name="McMahon K.D."/>
            <person name="Konstantinidis K.T."/>
            <person name="Eloe-Fadrosh E.A."/>
            <person name="Kyrpides N.C."/>
            <person name="Woyke T."/>
        </authorList>
    </citation>
    <scope>NUCLEOTIDE SEQUENCE</scope>
    <source>
        <strain evidence="3">GVMAG-M-3300023184-17</strain>
    </source>
</reference>
<proteinExistence type="predicted"/>
<name>A0A6C0HXT3_9ZZZZ</name>
<dbReference type="PROSITE" id="PS50142">
    <property type="entry name" value="RNASE_3_2"/>
    <property type="match status" value="1"/>
</dbReference>
<dbReference type="InterPro" id="IPR000999">
    <property type="entry name" value="RNase_III_dom"/>
</dbReference>
<keyword evidence="1" id="KW-0694">RNA-binding</keyword>
<dbReference type="PANTHER" id="PTHR11207:SF0">
    <property type="entry name" value="RIBONUCLEASE 3"/>
    <property type="match status" value="1"/>
</dbReference>
<dbReference type="SUPFAM" id="SSF69065">
    <property type="entry name" value="RNase III domain-like"/>
    <property type="match status" value="1"/>
</dbReference>
<dbReference type="Pfam" id="PF14622">
    <property type="entry name" value="Ribonucleas_3_3"/>
    <property type="match status" value="1"/>
</dbReference>
<evidence type="ECO:0000313" key="3">
    <source>
        <dbReference type="EMBL" id="QHT85374.1"/>
    </source>
</evidence>
<protein>
    <recommendedName>
        <fullName evidence="2">RNase III domain-containing protein</fullName>
    </recommendedName>
</protein>
<dbReference type="EMBL" id="MN740041">
    <property type="protein sequence ID" value="QHT85374.1"/>
    <property type="molecule type" value="Genomic_DNA"/>
</dbReference>
<dbReference type="GO" id="GO:0004525">
    <property type="term" value="F:ribonuclease III activity"/>
    <property type="evidence" value="ECO:0007669"/>
    <property type="project" value="InterPro"/>
</dbReference>
<dbReference type="SMART" id="SM00535">
    <property type="entry name" value="RIBOc"/>
    <property type="match status" value="1"/>
</dbReference>
<dbReference type="CDD" id="cd00593">
    <property type="entry name" value="RIBOc"/>
    <property type="match status" value="1"/>
</dbReference>
<dbReference type="PROSITE" id="PS00517">
    <property type="entry name" value="RNASE_3_1"/>
    <property type="match status" value="1"/>
</dbReference>
<sequence length="297" mass="34829">MSKEDDIIFVNNEPCFNPYNLKNKWIRLSQVQTILTTYGAPPLQQFDLYKQSFIHRSYCKRTDVKTVPCPPNCLELQEKSNERLEFLGDGVVECVTKHYLYRRFYREQEGFMTEKKIALVKNEAIGKLAYDMGLHEWYILSNHTEEKKMRTNLKKLGCLFEAFIGALYLDLGFEASKIFLETVYEKHIDWAELILCDDNYKNILQVKVQKEFKTTPDYLEISSVDVYHMGVYLCIGQPIWETCIKKALPFSQFGSFEAIQAYMKHHTSVLIFLGEGKHKIKKKAEQLACEHALQRFK</sequence>
<dbReference type="PANTHER" id="PTHR11207">
    <property type="entry name" value="RIBONUCLEASE III"/>
    <property type="match status" value="1"/>
</dbReference>